<evidence type="ECO:0000313" key="3">
    <source>
        <dbReference type="Proteomes" id="UP000319142"/>
    </source>
</evidence>
<dbReference type="Gene3D" id="3.40.50.2000">
    <property type="entry name" value="Glycogen Phosphorylase B"/>
    <property type="match status" value="2"/>
</dbReference>
<accession>A0A558B355</accession>
<dbReference type="InterPro" id="IPR001296">
    <property type="entry name" value="Glyco_trans_1"/>
</dbReference>
<dbReference type="GO" id="GO:0016757">
    <property type="term" value="F:glycosyltransferase activity"/>
    <property type="evidence" value="ECO:0007669"/>
    <property type="project" value="InterPro"/>
</dbReference>
<gene>
    <name evidence="2" type="ORF">FHK81_15910</name>
</gene>
<proteinExistence type="predicted"/>
<feature type="domain" description="Glycosyl transferase family 1" evidence="1">
    <location>
        <begin position="205"/>
        <end position="359"/>
    </location>
</feature>
<evidence type="ECO:0000259" key="1">
    <source>
        <dbReference type="Pfam" id="PF00534"/>
    </source>
</evidence>
<dbReference type="InterPro" id="IPR050194">
    <property type="entry name" value="Glycosyltransferase_grp1"/>
</dbReference>
<protein>
    <submittedName>
        <fullName evidence="2">Glycosyltransferase</fullName>
    </submittedName>
</protein>
<dbReference type="PANTHER" id="PTHR45947:SF3">
    <property type="entry name" value="SULFOQUINOVOSYL TRANSFERASE SQD2"/>
    <property type="match status" value="1"/>
</dbReference>
<organism evidence="2 3">
    <name type="scientific">Marinobacter vinifirmus</name>
    <dbReference type="NCBI Taxonomy" id="355591"/>
    <lineage>
        <taxon>Bacteria</taxon>
        <taxon>Pseudomonadati</taxon>
        <taxon>Pseudomonadota</taxon>
        <taxon>Gammaproteobacteria</taxon>
        <taxon>Pseudomonadales</taxon>
        <taxon>Marinobacteraceae</taxon>
        <taxon>Marinobacter</taxon>
    </lineage>
</organism>
<dbReference type="SUPFAM" id="SSF53756">
    <property type="entry name" value="UDP-Glycosyltransferase/glycogen phosphorylase"/>
    <property type="match status" value="1"/>
</dbReference>
<dbReference type="RefSeq" id="WP_273134920.1">
    <property type="nucleotide sequence ID" value="NZ_VMRX01000050.1"/>
</dbReference>
<dbReference type="PANTHER" id="PTHR45947">
    <property type="entry name" value="SULFOQUINOVOSYL TRANSFERASE SQD2"/>
    <property type="match status" value="1"/>
</dbReference>
<dbReference type="Proteomes" id="UP000319142">
    <property type="component" value="Unassembled WGS sequence"/>
</dbReference>
<dbReference type="CDD" id="cd03801">
    <property type="entry name" value="GT4_PimA-like"/>
    <property type="match status" value="1"/>
</dbReference>
<comment type="caution">
    <text evidence="2">The sequence shown here is derived from an EMBL/GenBank/DDBJ whole genome shotgun (WGS) entry which is preliminary data.</text>
</comment>
<dbReference type="Pfam" id="PF00534">
    <property type="entry name" value="Glycos_transf_1"/>
    <property type="match status" value="1"/>
</dbReference>
<dbReference type="AlphaFoldDB" id="A0A558B355"/>
<name>A0A558B355_9GAMM</name>
<keyword evidence="2" id="KW-0808">Transferase</keyword>
<sequence length="388" mass="43442">MPSNLSDQSLRVLTFTGVFLPGYKGGGPIKTIKNLFEQAGDEITFKLITSDRDLGDTTPYTSVNCGAWNQVGTASVFYAQPGKTGYAQIARQLRAKDYDVVYLNSFFSPRFSFFPLLLAKAFRQKVVLAPRGEFSEGALSLKSTKKRIFITVYKLLGLHRGTVFQVSSDYEAEDIRRALGAKVDIQVAENIGAQEFAGHLNRRKSGPLNAVFVSRISPKKNLLAAIEMLRMVQQPLIYDIYGPIEDQDYWRDCEKAIAALPPHIQVQHKGTLNPDEVVKTLEKYDVFFFPTKGENYGHVIAEALCAGLPIVIADTTPWRNLQNLGIGWDLPLNNPDAFSAALDELAIMPAEDHLHMRQNVLTWAKNKFSQRDAIEANIALFKYAYEKK</sequence>
<reference evidence="2 3" key="1">
    <citation type="submission" date="2019-07" db="EMBL/GenBank/DDBJ databases">
        <title>The pathways for chlorine oxyanion respiration interact through the shared metabolite chlorate.</title>
        <authorList>
            <person name="Barnum T.P."/>
            <person name="Cheng Y."/>
            <person name="Hill K.A."/>
            <person name="Lucas L.N."/>
            <person name="Carlson H.K."/>
            <person name="Coates J.D."/>
        </authorList>
    </citation>
    <scope>NUCLEOTIDE SEQUENCE [LARGE SCALE GENOMIC DNA]</scope>
    <source>
        <strain evidence="2">UCB</strain>
    </source>
</reference>
<dbReference type="EMBL" id="VMRX01000050">
    <property type="protein sequence ID" value="TVT30939.1"/>
    <property type="molecule type" value="Genomic_DNA"/>
</dbReference>
<evidence type="ECO:0000313" key="2">
    <source>
        <dbReference type="EMBL" id="TVT30939.1"/>
    </source>
</evidence>